<dbReference type="Pfam" id="PF13489">
    <property type="entry name" value="Methyltransf_23"/>
    <property type="match status" value="1"/>
</dbReference>
<dbReference type="InterPro" id="IPR029063">
    <property type="entry name" value="SAM-dependent_MTases_sf"/>
</dbReference>
<organism evidence="1 2">
    <name type="scientific">Maribacter arenosus</name>
    <dbReference type="NCBI Taxonomy" id="1854708"/>
    <lineage>
        <taxon>Bacteria</taxon>
        <taxon>Pseudomonadati</taxon>
        <taxon>Bacteroidota</taxon>
        <taxon>Flavobacteriia</taxon>
        <taxon>Flavobacteriales</taxon>
        <taxon>Flavobacteriaceae</taxon>
        <taxon>Maribacter</taxon>
    </lineage>
</organism>
<sequence>MGQIAIFDKHVATYEKWYEDYREVYQSELLAIREQLAKLPENIRGIEVGLGTGRFASELGIKEGVEPSSAMAEKAINRGIEVIKGFAAQLPYGDLQFDFVLFVTVCHLDEMKFALKEANRVLKHKGSILIGFLDKDQNIAKEYIAKRHRSTFFAKANFYTVERIVTLLKEAGFKDLEFNQTLFGDLDEIKEVQLPKIGYGEGSFVVVKAIKK</sequence>
<evidence type="ECO:0000313" key="2">
    <source>
        <dbReference type="Proteomes" id="UP000598350"/>
    </source>
</evidence>
<comment type="caution">
    <text evidence="1">The sequence shown here is derived from an EMBL/GenBank/DDBJ whole genome shotgun (WGS) entry which is preliminary data.</text>
</comment>
<reference evidence="1 2" key="1">
    <citation type="submission" date="2020-05" db="EMBL/GenBank/DDBJ databases">
        <title>The draft genome sequence of Maribacter arenosus CAU 1321.</title>
        <authorList>
            <person name="Mu L."/>
        </authorList>
    </citation>
    <scope>NUCLEOTIDE SEQUENCE [LARGE SCALE GENOMIC DNA]</scope>
    <source>
        <strain evidence="1 2">CAU 1321</strain>
    </source>
</reference>
<dbReference type="PANTHER" id="PTHR42912">
    <property type="entry name" value="METHYLTRANSFERASE"/>
    <property type="match status" value="1"/>
</dbReference>
<protein>
    <submittedName>
        <fullName evidence="1">Class I SAM-dependent methyltransferase</fullName>
    </submittedName>
</protein>
<evidence type="ECO:0000313" key="1">
    <source>
        <dbReference type="EMBL" id="MBD0850180.1"/>
    </source>
</evidence>
<gene>
    <name evidence="1" type="ORF">HPE63_05815</name>
</gene>
<proteinExistence type="predicted"/>
<dbReference type="Proteomes" id="UP000598350">
    <property type="component" value="Unassembled WGS sequence"/>
</dbReference>
<dbReference type="GO" id="GO:0008168">
    <property type="term" value="F:methyltransferase activity"/>
    <property type="evidence" value="ECO:0007669"/>
    <property type="project" value="UniProtKB-KW"/>
</dbReference>
<keyword evidence="2" id="KW-1185">Reference proteome</keyword>
<accession>A0ABR7V929</accession>
<dbReference type="GO" id="GO:0032259">
    <property type="term" value="P:methylation"/>
    <property type="evidence" value="ECO:0007669"/>
    <property type="project" value="UniProtKB-KW"/>
</dbReference>
<name>A0ABR7V929_9FLAO</name>
<dbReference type="CDD" id="cd02440">
    <property type="entry name" value="AdoMet_MTases"/>
    <property type="match status" value="1"/>
</dbReference>
<dbReference type="RefSeq" id="WP_188313320.1">
    <property type="nucleotide sequence ID" value="NZ_JABTCG010000002.1"/>
</dbReference>
<keyword evidence="1" id="KW-0489">Methyltransferase</keyword>
<dbReference type="Gene3D" id="3.40.50.150">
    <property type="entry name" value="Vaccinia Virus protein VP39"/>
    <property type="match status" value="1"/>
</dbReference>
<dbReference type="EMBL" id="JABTCG010000002">
    <property type="protein sequence ID" value="MBD0850180.1"/>
    <property type="molecule type" value="Genomic_DNA"/>
</dbReference>
<dbReference type="SUPFAM" id="SSF53335">
    <property type="entry name" value="S-adenosyl-L-methionine-dependent methyltransferases"/>
    <property type="match status" value="1"/>
</dbReference>
<dbReference type="InterPro" id="IPR050508">
    <property type="entry name" value="Methyltransf_Superfamily"/>
</dbReference>
<keyword evidence="1" id="KW-0808">Transferase</keyword>
<dbReference type="PANTHER" id="PTHR42912:SF80">
    <property type="entry name" value="METHYLTRANSFERASE DOMAIN-CONTAINING PROTEIN"/>
    <property type="match status" value="1"/>
</dbReference>